<comment type="caution">
    <text evidence="3">The sequence shown here is derived from an EMBL/GenBank/DDBJ whole genome shotgun (WGS) entry which is preliminary data.</text>
</comment>
<name>A0ABU6RCE0_9FABA</name>
<sequence length="319" mass="36262">MSSVTRSVVTDHDDDEEEEESSAACICGSFMSKGFKRNQVLDYSSEIEEEEGDQDYYYSDGFFEIKLMKEALDTIPESEEDEISTVFSLDFHKCDEEEEENLVYVAVGEGDSSMQVLSWALKNTVTPSTTTLYLIHVFPVIKFIPSPLGKIPRSHVKLEYVNHYLTQEKDKRKLLLKKFIDLCILYKVKVEMVLIEGDKVAEAIVDLVGKLDIRKLVIGTNTSYLRGKSRSGGIADKVLKNAQETCDVKIICQGREVMDKMIMRNSNSSRSTDSTTNSQSQDEDEPRSSIVPPLRFVPNPIPTWLFRPRFLSPNDMTKH</sequence>
<evidence type="ECO:0000256" key="1">
    <source>
        <dbReference type="SAM" id="MobiDB-lite"/>
    </source>
</evidence>
<gene>
    <name evidence="3" type="ORF">PIB30_030025</name>
</gene>
<organism evidence="3 4">
    <name type="scientific">Stylosanthes scabra</name>
    <dbReference type="NCBI Taxonomy" id="79078"/>
    <lineage>
        <taxon>Eukaryota</taxon>
        <taxon>Viridiplantae</taxon>
        <taxon>Streptophyta</taxon>
        <taxon>Embryophyta</taxon>
        <taxon>Tracheophyta</taxon>
        <taxon>Spermatophyta</taxon>
        <taxon>Magnoliopsida</taxon>
        <taxon>eudicotyledons</taxon>
        <taxon>Gunneridae</taxon>
        <taxon>Pentapetalae</taxon>
        <taxon>rosids</taxon>
        <taxon>fabids</taxon>
        <taxon>Fabales</taxon>
        <taxon>Fabaceae</taxon>
        <taxon>Papilionoideae</taxon>
        <taxon>50 kb inversion clade</taxon>
        <taxon>dalbergioids sensu lato</taxon>
        <taxon>Dalbergieae</taxon>
        <taxon>Pterocarpus clade</taxon>
        <taxon>Stylosanthes</taxon>
    </lineage>
</organism>
<feature type="domain" description="UspA" evidence="2">
    <location>
        <begin position="104"/>
        <end position="243"/>
    </location>
</feature>
<dbReference type="Gene3D" id="3.40.50.620">
    <property type="entry name" value="HUPs"/>
    <property type="match status" value="1"/>
</dbReference>
<evidence type="ECO:0000313" key="4">
    <source>
        <dbReference type="Proteomes" id="UP001341840"/>
    </source>
</evidence>
<dbReference type="PANTHER" id="PTHR47382">
    <property type="entry name" value="U-BOX DOMAIN-CONTAINING PROTEIN 52-LIKE"/>
    <property type="match status" value="1"/>
</dbReference>
<dbReference type="SUPFAM" id="SSF52402">
    <property type="entry name" value="Adenine nucleotide alpha hydrolases-like"/>
    <property type="match status" value="1"/>
</dbReference>
<feature type="compositionally biased region" description="Acidic residues" evidence="1">
    <location>
        <begin position="12"/>
        <end position="21"/>
    </location>
</feature>
<dbReference type="EMBL" id="JASCZI010030332">
    <property type="protein sequence ID" value="MED6121433.1"/>
    <property type="molecule type" value="Genomic_DNA"/>
</dbReference>
<dbReference type="InterPro" id="IPR006016">
    <property type="entry name" value="UspA"/>
</dbReference>
<dbReference type="CDD" id="cd01989">
    <property type="entry name" value="USP_STK_Ubox_N"/>
    <property type="match status" value="1"/>
</dbReference>
<protein>
    <recommendedName>
        <fullName evidence="2">UspA domain-containing protein</fullName>
    </recommendedName>
</protein>
<feature type="region of interest" description="Disordered" evidence="1">
    <location>
        <begin position="263"/>
        <end position="294"/>
    </location>
</feature>
<feature type="region of interest" description="Disordered" evidence="1">
    <location>
        <begin position="1"/>
        <end position="21"/>
    </location>
</feature>
<reference evidence="3 4" key="1">
    <citation type="journal article" date="2023" name="Plants (Basel)">
        <title>Bridging the Gap: Combining Genomics and Transcriptomics Approaches to Understand Stylosanthes scabra, an Orphan Legume from the Brazilian Caatinga.</title>
        <authorList>
            <person name="Ferreira-Neto J.R.C."/>
            <person name="da Silva M.D."/>
            <person name="Binneck E."/>
            <person name="de Melo N.F."/>
            <person name="da Silva R.H."/>
            <person name="de Melo A.L.T.M."/>
            <person name="Pandolfi V."/>
            <person name="Bustamante F.O."/>
            <person name="Brasileiro-Vidal A.C."/>
            <person name="Benko-Iseppon A.M."/>
        </authorList>
    </citation>
    <scope>NUCLEOTIDE SEQUENCE [LARGE SCALE GENOMIC DNA]</scope>
    <source>
        <tissue evidence="3">Leaves</tissue>
    </source>
</reference>
<dbReference type="InterPro" id="IPR014729">
    <property type="entry name" value="Rossmann-like_a/b/a_fold"/>
</dbReference>
<feature type="compositionally biased region" description="Low complexity" evidence="1">
    <location>
        <begin position="264"/>
        <end position="280"/>
    </location>
</feature>
<dbReference type="Proteomes" id="UP001341840">
    <property type="component" value="Unassembled WGS sequence"/>
</dbReference>
<dbReference type="Pfam" id="PF00582">
    <property type="entry name" value="Usp"/>
    <property type="match status" value="1"/>
</dbReference>
<evidence type="ECO:0000313" key="3">
    <source>
        <dbReference type="EMBL" id="MED6121433.1"/>
    </source>
</evidence>
<dbReference type="PANTHER" id="PTHR47382:SF4">
    <property type="entry name" value="AMINOACYLTRANSFERASE, E1 UBIQUITIN-ACTIVATING ENZYME-RELATED"/>
    <property type="match status" value="1"/>
</dbReference>
<keyword evidence="4" id="KW-1185">Reference proteome</keyword>
<proteinExistence type="predicted"/>
<accession>A0ABU6RCE0</accession>
<evidence type="ECO:0000259" key="2">
    <source>
        <dbReference type="Pfam" id="PF00582"/>
    </source>
</evidence>